<proteinExistence type="predicted"/>
<evidence type="ECO:0000256" key="2">
    <source>
        <dbReference type="SAM" id="Phobius"/>
    </source>
</evidence>
<feature type="transmembrane region" description="Helical" evidence="2">
    <location>
        <begin position="20"/>
        <end position="40"/>
    </location>
</feature>
<name>A0A1G1VSX3_9BACT</name>
<keyword evidence="2" id="KW-0812">Transmembrane</keyword>
<dbReference type="AlphaFoldDB" id="A0A1G1VSX3"/>
<organism evidence="3 4">
    <name type="scientific">Candidatus Chisholmbacteria bacterium RIFCSPHIGHO2_01_FULL_52_32</name>
    <dbReference type="NCBI Taxonomy" id="1797591"/>
    <lineage>
        <taxon>Bacteria</taxon>
        <taxon>Candidatus Chisholmiibacteriota</taxon>
    </lineage>
</organism>
<evidence type="ECO:0000256" key="1">
    <source>
        <dbReference type="SAM" id="MobiDB-lite"/>
    </source>
</evidence>
<reference evidence="3 4" key="1">
    <citation type="journal article" date="2016" name="Nat. Commun.">
        <title>Thousands of microbial genomes shed light on interconnected biogeochemical processes in an aquifer system.</title>
        <authorList>
            <person name="Anantharaman K."/>
            <person name="Brown C.T."/>
            <person name="Hug L.A."/>
            <person name="Sharon I."/>
            <person name="Castelle C.J."/>
            <person name="Probst A.J."/>
            <person name="Thomas B.C."/>
            <person name="Singh A."/>
            <person name="Wilkins M.J."/>
            <person name="Karaoz U."/>
            <person name="Brodie E.L."/>
            <person name="Williams K.H."/>
            <person name="Hubbard S.S."/>
            <person name="Banfield J.F."/>
        </authorList>
    </citation>
    <scope>NUCLEOTIDE SEQUENCE [LARGE SCALE GENOMIC DNA]</scope>
</reference>
<feature type="compositionally biased region" description="Pro residues" evidence="1">
    <location>
        <begin position="455"/>
        <end position="476"/>
    </location>
</feature>
<accession>A0A1G1VSX3</accession>
<feature type="transmembrane region" description="Helical" evidence="2">
    <location>
        <begin position="315"/>
        <end position="340"/>
    </location>
</feature>
<comment type="caution">
    <text evidence="3">The sequence shown here is derived from an EMBL/GenBank/DDBJ whole genome shotgun (WGS) entry which is preliminary data.</text>
</comment>
<sequence length="620" mass="66770">MFKGLGRLAAVFGSRRAKVAGAAASCLTFAIILSGCNVILEPGKGSRLLEALLRLIKYLPEGPVVALEEFVLELLGDSFAQTFNEIMAAITQKPNLTTSVWGNIFNGLAVGMFGLMLFHTFFYFRDYSRAVEKHGAEAVNEGRGGVIPIFQYTGRFAAVAFLVIGIPIILQQVINLTWQLVYDFATAAYGEQGNSVGEVMFDLIVKMVHGGGLAIVTLMFMFIVIWLATLVFVSVYLWGYLMLFLNALKAVIKAPKFLRGKPDDLEAMSEPLLDALESVAYLGTRWLLIYMTPFLLWWVADDLMGGAETPVTPTIITVGLFVLIMLATAAPWILFGFRLFGIRIWKGFTKPIPERLRPRVGGLDETYGKAEAALAGVAAGIAAEETVGQGWLRKQAQRAFRAAEQAVGMDPRHARQRESIRKVVHHEVGYQDVAEAARRQYPPSAPSTGTSSGPSSPPPPTAGPVPPPSSPPPRPTPSGGGASAMPPQARRRSASDGSASPSAKPETQRSVPGQKPGPPPAQPSEQQRVEEGASEAPITGGTPAPPAFERLLAELKSLKLPVVDLSDAELAVCPALRIYGHGSSTDAGLPEDARRFLRSIPGAQRTDWAKIGNELRAHLP</sequence>
<evidence type="ECO:0000313" key="3">
    <source>
        <dbReference type="EMBL" id="OGY18424.1"/>
    </source>
</evidence>
<evidence type="ECO:0000313" key="4">
    <source>
        <dbReference type="Proteomes" id="UP000179233"/>
    </source>
</evidence>
<feature type="transmembrane region" description="Helical" evidence="2">
    <location>
        <begin position="156"/>
        <end position="174"/>
    </location>
</feature>
<feature type="region of interest" description="Disordered" evidence="1">
    <location>
        <begin position="439"/>
        <end position="546"/>
    </location>
</feature>
<feature type="transmembrane region" description="Helical" evidence="2">
    <location>
        <begin position="104"/>
        <end position="124"/>
    </location>
</feature>
<keyword evidence="2" id="KW-1133">Transmembrane helix</keyword>
<dbReference type="Proteomes" id="UP000179233">
    <property type="component" value="Unassembled WGS sequence"/>
</dbReference>
<protein>
    <submittedName>
        <fullName evidence="3">Uncharacterized protein</fullName>
    </submittedName>
</protein>
<dbReference type="EMBL" id="MHCJ01000003">
    <property type="protein sequence ID" value="OGY18424.1"/>
    <property type="molecule type" value="Genomic_DNA"/>
</dbReference>
<feature type="transmembrane region" description="Helical" evidence="2">
    <location>
        <begin position="213"/>
        <end position="239"/>
    </location>
</feature>
<gene>
    <name evidence="3" type="ORF">A2786_02905</name>
</gene>
<keyword evidence="2" id="KW-0472">Membrane</keyword>
<feature type="transmembrane region" description="Helical" evidence="2">
    <location>
        <begin position="279"/>
        <end position="300"/>
    </location>
</feature>